<comment type="caution">
    <text evidence="1">The sequence shown here is derived from an EMBL/GenBank/DDBJ whole genome shotgun (WGS) entry which is preliminary data.</text>
</comment>
<name>A0A821WVY9_9BILA</name>
<evidence type="ECO:0000313" key="1">
    <source>
        <dbReference type="EMBL" id="CAF4932575.1"/>
    </source>
</evidence>
<sequence length="42" mass="4528">MGQTMGRATELFTYGVQHAGGTIRQAAETSAAYLHSIRETSQ</sequence>
<keyword evidence="2" id="KW-1185">Reference proteome</keyword>
<proteinExistence type="predicted"/>
<evidence type="ECO:0000313" key="2">
    <source>
        <dbReference type="Proteomes" id="UP000663873"/>
    </source>
</evidence>
<dbReference type="Proteomes" id="UP000663873">
    <property type="component" value="Unassembled WGS sequence"/>
</dbReference>
<reference evidence="1" key="1">
    <citation type="submission" date="2021-02" db="EMBL/GenBank/DDBJ databases">
        <authorList>
            <person name="Nowell W R."/>
        </authorList>
    </citation>
    <scope>NUCLEOTIDE SEQUENCE</scope>
</reference>
<accession>A0A821WVY9</accession>
<feature type="non-terminal residue" evidence="1">
    <location>
        <position position="1"/>
    </location>
</feature>
<dbReference type="EMBL" id="CAJOBP010086483">
    <property type="protein sequence ID" value="CAF4932575.1"/>
    <property type="molecule type" value="Genomic_DNA"/>
</dbReference>
<protein>
    <submittedName>
        <fullName evidence="1">Uncharacterized protein</fullName>
    </submittedName>
</protein>
<gene>
    <name evidence="1" type="ORF">UJA718_LOCUS46941</name>
</gene>
<organism evidence="1 2">
    <name type="scientific">Rotaria socialis</name>
    <dbReference type="NCBI Taxonomy" id="392032"/>
    <lineage>
        <taxon>Eukaryota</taxon>
        <taxon>Metazoa</taxon>
        <taxon>Spiralia</taxon>
        <taxon>Gnathifera</taxon>
        <taxon>Rotifera</taxon>
        <taxon>Eurotatoria</taxon>
        <taxon>Bdelloidea</taxon>
        <taxon>Philodinida</taxon>
        <taxon>Philodinidae</taxon>
        <taxon>Rotaria</taxon>
    </lineage>
</organism>
<dbReference type="AlphaFoldDB" id="A0A821WVY9"/>